<dbReference type="Pfam" id="PF25917">
    <property type="entry name" value="BSH_RND"/>
    <property type="match status" value="1"/>
</dbReference>
<evidence type="ECO:0000313" key="12">
    <source>
        <dbReference type="EMBL" id="ADW17489.1"/>
    </source>
</evidence>
<keyword evidence="13" id="KW-1185">Reference proteome</keyword>
<dbReference type="InterPro" id="IPR058625">
    <property type="entry name" value="MdtA-like_BSH"/>
</dbReference>
<evidence type="ECO:0000256" key="4">
    <source>
        <dbReference type="ARBA" id="ARBA00022475"/>
    </source>
</evidence>
<feature type="domain" description="Multidrug resistance protein MdtA-like barrel-sandwich hybrid" evidence="9">
    <location>
        <begin position="83"/>
        <end position="223"/>
    </location>
</feature>
<evidence type="ECO:0000256" key="2">
    <source>
        <dbReference type="ARBA" id="ARBA00009477"/>
    </source>
</evidence>
<organism evidence="12 13">
    <name type="scientific">Desulfobulbus propionicus (strain ATCC 33891 / DSM 2032 / VKM B-1956 / 1pr3)</name>
    <dbReference type="NCBI Taxonomy" id="577650"/>
    <lineage>
        <taxon>Bacteria</taxon>
        <taxon>Pseudomonadati</taxon>
        <taxon>Thermodesulfobacteriota</taxon>
        <taxon>Desulfobulbia</taxon>
        <taxon>Desulfobulbales</taxon>
        <taxon>Desulfobulbaceae</taxon>
        <taxon>Desulfobulbus</taxon>
    </lineage>
</organism>
<feature type="domain" description="Multidrug resistance protein MdtA-like alpha-helical hairpin" evidence="8">
    <location>
        <begin position="123"/>
        <end position="191"/>
    </location>
</feature>
<feature type="domain" description="Multidrug resistance protein MdtA-like beta-barrel" evidence="10">
    <location>
        <begin position="229"/>
        <end position="310"/>
    </location>
</feature>
<dbReference type="GO" id="GO:0015562">
    <property type="term" value="F:efflux transmembrane transporter activity"/>
    <property type="evidence" value="ECO:0007669"/>
    <property type="project" value="TreeGrafter"/>
</dbReference>
<dbReference type="Proteomes" id="UP000006365">
    <property type="component" value="Chromosome"/>
</dbReference>
<dbReference type="Gene3D" id="2.40.420.20">
    <property type="match status" value="1"/>
</dbReference>
<dbReference type="InterPro" id="IPR058624">
    <property type="entry name" value="MdtA-like_HH"/>
</dbReference>
<proteinExistence type="inferred from homology"/>
<dbReference type="PANTHER" id="PTHR30469">
    <property type="entry name" value="MULTIDRUG RESISTANCE PROTEIN MDTA"/>
    <property type="match status" value="1"/>
</dbReference>
<evidence type="ECO:0000259" key="11">
    <source>
        <dbReference type="Pfam" id="PF25967"/>
    </source>
</evidence>
<dbReference type="NCBIfam" id="TIGR01730">
    <property type="entry name" value="RND_mfp"/>
    <property type="match status" value="1"/>
</dbReference>
<evidence type="ECO:0000256" key="1">
    <source>
        <dbReference type="ARBA" id="ARBA00004236"/>
    </source>
</evidence>
<evidence type="ECO:0000259" key="10">
    <source>
        <dbReference type="Pfam" id="PF25944"/>
    </source>
</evidence>
<keyword evidence="4" id="KW-1003">Cell membrane</keyword>
<accession>A0A7U3YLB9</accession>
<gene>
    <name evidence="12" type="ordered locus">Despr_1325</name>
</gene>
<sequence length="411" mass="44039">MMLFFHHFLLPHDRSAQSACPLLCLLVLTGLVALLCMSGCSQQREEKSGQKKRAAIPVSVAASSRKTVPVELTAIGHVEASATVEIRSQVTGTLKTVHFREGDTVKGGELLFTIDPRPFAAALAKAEAELAGDKAELDNARRESGRYAQAAHKGYVSQEQADQAATRVATLAATVKADEAAVDKARLELEYCSIRAPFAGRTGELLSHQGNLIKENADSPMVILKRIQPILATFTVPGQHLQEIARYQAVESLKVLATPQKHAAGSPVAGALAFIDNTVDPTTGMLRLKASFVNSDRQLWPGQLIDVRVVLSQRPDCIVVPAQAVQVGQEGAYVYVVTDEQTVSYRPVTPGMLYQGGAVIDSGLTEGELVVIDGQLQLADGVKIERRDQARESGATVQDAQSGNGTRQTTP</sequence>
<dbReference type="InterPro" id="IPR058626">
    <property type="entry name" value="MdtA-like_b-barrel"/>
</dbReference>
<evidence type="ECO:0000259" key="8">
    <source>
        <dbReference type="Pfam" id="PF25876"/>
    </source>
</evidence>
<keyword evidence="5" id="KW-0997">Cell inner membrane</keyword>
<name>A0A7U3YLB9_DESPD</name>
<reference evidence="12 13" key="1">
    <citation type="journal article" date="2011" name="Stand. Genomic Sci.">
        <title>Complete genome sequence of Desulfobulbus propionicus type strain (1pr3).</title>
        <authorList>
            <person name="Pagani I."/>
            <person name="Lapidus A."/>
            <person name="Nolan M."/>
            <person name="Lucas S."/>
            <person name="Hammon N."/>
            <person name="Deshpande S."/>
            <person name="Cheng J.F."/>
            <person name="Chertkov O."/>
            <person name="Davenport K."/>
            <person name="Tapia R."/>
            <person name="Han C."/>
            <person name="Goodwin L."/>
            <person name="Pitluck S."/>
            <person name="Liolios K."/>
            <person name="Mavromatis K."/>
            <person name="Ivanova N."/>
            <person name="Mikhailova N."/>
            <person name="Pati A."/>
            <person name="Chen A."/>
            <person name="Palaniappan K."/>
            <person name="Land M."/>
            <person name="Hauser L."/>
            <person name="Chang Y.J."/>
            <person name="Jeffries C.D."/>
            <person name="Detter J.C."/>
            <person name="Brambilla E."/>
            <person name="Kannan K.P."/>
            <person name="Djao O.D."/>
            <person name="Rohde M."/>
            <person name="Pukall R."/>
            <person name="Spring S."/>
            <person name="Goker M."/>
            <person name="Sikorski J."/>
            <person name="Woyke T."/>
            <person name="Bristow J."/>
            <person name="Eisen J.A."/>
            <person name="Markowitz V."/>
            <person name="Hugenholtz P."/>
            <person name="Kyrpides N.C."/>
            <person name="Klenk H.P."/>
        </authorList>
    </citation>
    <scope>NUCLEOTIDE SEQUENCE [LARGE SCALE GENOMIC DNA]</scope>
    <source>
        <strain evidence="13">ATCC 33891 / DSM 2032 / 1pr3</strain>
    </source>
</reference>
<dbReference type="InterPro" id="IPR006143">
    <property type="entry name" value="RND_pump_MFP"/>
</dbReference>
<feature type="region of interest" description="Disordered" evidence="7">
    <location>
        <begin position="387"/>
        <end position="411"/>
    </location>
</feature>
<comment type="similarity">
    <text evidence="2">Belongs to the membrane fusion protein (MFP) (TC 8.A.1) family.</text>
</comment>
<dbReference type="Pfam" id="PF25967">
    <property type="entry name" value="RND-MFP_C"/>
    <property type="match status" value="1"/>
</dbReference>
<feature type="domain" description="Multidrug resistance protein MdtA-like C-terminal permuted SH3" evidence="11">
    <location>
        <begin position="317"/>
        <end position="374"/>
    </location>
</feature>
<evidence type="ECO:0000313" key="13">
    <source>
        <dbReference type="Proteomes" id="UP000006365"/>
    </source>
</evidence>
<dbReference type="Gene3D" id="2.40.30.170">
    <property type="match status" value="1"/>
</dbReference>
<evidence type="ECO:0000256" key="3">
    <source>
        <dbReference type="ARBA" id="ARBA00022448"/>
    </source>
</evidence>
<dbReference type="RefSeq" id="WP_015724031.1">
    <property type="nucleotide sequence ID" value="NC_014972.1"/>
</dbReference>
<evidence type="ECO:0000259" key="9">
    <source>
        <dbReference type="Pfam" id="PF25917"/>
    </source>
</evidence>
<dbReference type="GO" id="GO:1990281">
    <property type="term" value="C:efflux pump complex"/>
    <property type="evidence" value="ECO:0007669"/>
    <property type="project" value="TreeGrafter"/>
</dbReference>
<dbReference type="SUPFAM" id="SSF111369">
    <property type="entry name" value="HlyD-like secretion proteins"/>
    <property type="match status" value="1"/>
</dbReference>
<feature type="compositionally biased region" description="Polar residues" evidence="7">
    <location>
        <begin position="395"/>
        <end position="411"/>
    </location>
</feature>
<keyword evidence="3" id="KW-0813">Transport</keyword>
<dbReference type="EMBL" id="CP002364">
    <property type="protein sequence ID" value="ADW17489.1"/>
    <property type="molecule type" value="Genomic_DNA"/>
</dbReference>
<evidence type="ECO:0000256" key="6">
    <source>
        <dbReference type="ARBA" id="ARBA00023136"/>
    </source>
</evidence>
<dbReference type="Gene3D" id="2.40.50.100">
    <property type="match status" value="1"/>
</dbReference>
<protein>
    <submittedName>
        <fullName evidence="12">Efflux transporter, RND family, MFP subunit</fullName>
    </submittedName>
</protein>
<keyword evidence="6" id="KW-0472">Membrane</keyword>
<dbReference type="Gene3D" id="1.10.287.470">
    <property type="entry name" value="Helix hairpin bin"/>
    <property type="match status" value="1"/>
</dbReference>
<dbReference type="PANTHER" id="PTHR30469:SF36">
    <property type="entry name" value="BLL3903 PROTEIN"/>
    <property type="match status" value="1"/>
</dbReference>
<evidence type="ECO:0000256" key="7">
    <source>
        <dbReference type="SAM" id="MobiDB-lite"/>
    </source>
</evidence>
<dbReference type="InterPro" id="IPR058627">
    <property type="entry name" value="MdtA-like_C"/>
</dbReference>
<comment type="subcellular location">
    <subcellularLocation>
        <location evidence="1">Cell membrane</location>
    </subcellularLocation>
</comment>
<dbReference type="KEGG" id="dpr:Despr_1325"/>
<dbReference type="AlphaFoldDB" id="A0A7U3YLB9"/>
<evidence type="ECO:0000256" key="5">
    <source>
        <dbReference type="ARBA" id="ARBA00022519"/>
    </source>
</evidence>
<dbReference type="Pfam" id="PF25944">
    <property type="entry name" value="Beta-barrel_RND"/>
    <property type="match status" value="1"/>
</dbReference>
<dbReference type="Pfam" id="PF25876">
    <property type="entry name" value="HH_MFP_RND"/>
    <property type="match status" value="1"/>
</dbReference>